<dbReference type="InterPro" id="IPR001138">
    <property type="entry name" value="Zn2Cys6_DnaBD"/>
</dbReference>
<dbReference type="RefSeq" id="XP_003666334.1">
    <property type="nucleotide sequence ID" value="XM_003666286.1"/>
</dbReference>
<evidence type="ECO:0000313" key="4">
    <source>
        <dbReference type="Proteomes" id="UP000007322"/>
    </source>
</evidence>
<evidence type="ECO:0000313" key="3">
    <source>
        <dbReference type="EMBL" id="AEO61089.1"/>
    </source>
</evidence>
<feature type="compositionally biased region" description="Basic and acidic residues" evidence="2">
    <location>
        <begin position="457"/>
        <end position="466"/>
    </location>
</feature>
<sequence>MARHGSVGAFNGFSVCQPALGAALQWLPAIGTPELDEMINALLPGPASIQDKRAHISMDFFEYSRQTGETFKFYPVPLGTFTPVTASPATSTLHDSGYASSFNHSPALSEQGGSWTQSPAPFAPAVFDAKTKPRSSASKKSSASSSRQQKIDFANHPGMRILTKDGRDVTNSASRGCKTKEQRDHAHLMRIIKACDSCKRKKVRCDPSHRKRNASQASTVQPEQKPAKRVKKAEEPNQAAALDPPIDLTAAEPLTAENLPFPTVDLGFPPESEDFWNEFITLDQEPVAAAPVPALDDFIFDSFTDFQSFLSPSSGSSATSPSQVLTPVTPERAVASPIVAPDHSIKVSGEASPQDPAVPYLNPGVALGTNYLDFNLYSPGPDAYDEDPVLQMRDLGSQQHSPQSTASAADNFLDHNAPSVSATHVDVSAQSQTSASQPYGAAGHATVSPLDLARYYDPGDTRHHDPQPSTPRVSTNRKTMTNHSRLLQEPVVDHGCYRRVDANESGVIAATSAQSPVAHASSPAVLSSYASAVAANAPQPSVSPSRDPRSRVICVSAPCGGSHSSVRSRAPTKATQSDVLVSGAYAKSSAPIATRHGGSPLCSTEAAFSAAAGVPSQHTSAGVAVRAVMPSGARCSASSQRLAGRQPGLSAVLDGQHVTQQQDAVAVINAVRATMLLSTLPTRCNVAGKDVTVTTSCFQLAVFGLVSFLCACALQAHLARQVSLVNILAITTLSLARLAPRCSGLPGAARAASNTLPPPAQPGVVDNFLSMIQPVVTGSSKDQRSALSRWARGILPRPPLVRTLRV</sequence>
<dbReference type="CDD" id="cd00067">
    <property type="entry name" value="GAL4"/>
    <property type="match status" value="1"/>
</dbReference>
<organism evidence="3 4">
    <name type="scientific">Thermothelomyces thermophilus (strain ATCC 42464 / BCRC 31852 / DSM 1799)</name>
    <name type="common">Sporotrichum thermophile</name>
    <dbReference type="NCBI Taxonomy" id="573729"/>
    <lineage>
        <taxon>Eukaryota</taxon>
        <taxon>Fungi</taxon>
        <taxon>Dikarya</taxon>
        <taxon>Ascomycota</taxon>
        <taxon>Pezizomycotina</taxon>
        <taxon>Sordariomycetes</taxon>
        <taxon>Sordariomycetidae</taxon>
        <taxon>Sordariales</taxon>
        <taxon>Chaetomiaceae</taxon>
        <taxon>Thermothelomyces</taxon>
    </lineage>
</organism>
<dbReference type="HOGENOM" id="CLU_019371_0_0_1"/>
<dbReference type="Proteomes" id="UP000007322">
    <property type="component" value="Chromosome 6"/>
</dbReference>
<name>G2QMA9_THET4</name>
<evidence type="ECO:0008006" key="5">
    <source>
        <dbReference type="Google" id="ProtNLM"/>
    </source>
</evidence>
<dbReference type="InParanoid" id="G2QMA9"/>
<accession>G2QMA9</accession>
<dbReference type="KEGG" id="mtm:MYCTH_2310947"/>
<dbReference type="GeneID" id="11514627"/>
<protein>
    <recommendedName>
        <fullName evidence="5">Zn(2)-C6 fungal-type domain-containing protein</fullName>
    </recommendedName>
</protein>
<feature type="region of interest" description="Disordered" evidence="2">
    <location>
        <begin position="203"/>
        <end position="246"/>
    </location>
</feature>
<evidence type="ECO:0000256" key="2">
    <source>
        <dbReference type="SAM" id="MobiDB-lite"/>
    </source>
</evidence>
<dbReference type="eggNOG" id="ENOG502RS5Y">
    <property type="taxonomic scope" value="Eukaryota"/>
</dbReference>
<dbReference type="VEuPathDB" id="FungiDB:MYCTH_2310947"/>
<dbReference type="GO" id="GO:0008270">
    <property type="term" value="F:zinc ion binding"/>
    <property type="evidence" value="ECO:0007669"/>
    <property type="project" value="InterPro"/>
</dbReference>
<feature type="compositionally biased region" description="Low complexity" evidence="2">
    <location>
        <begin position="135"/>
        <end position="146"/>
    </location>
</feature>
<feature type="region of interest" description="Disordered" evidence="2">
    <location>
        <begin position="128"/>
        <end position="184"/>
    </location>
</feature>
<dbReference type="GO" id="GO:0000981">
    <property type="term" value="F:DNA-binding transcription factor activity, RNA polymerase II-specific"/>
    <property type="evidence" value="ECO:0007669"/>
    <property type="project" value="InterPro"/>
</dbReference>
<keyword evidence="4" id="KW-1185">Reference proteome</keyword>
<dbReference type="OMA" id="QRNAINT"/>
<keyword evidence="1" id="KW-0539">Nucleus</keyword>
<gene>
    <name evidence="3" type="ORF">MYCTH_2310947</name>
</gene>
<dbReference type="OrthoDB" id="4850804at2759"/>
<feature type="compositionally biased region" description="Basic residues" evidence="2">
    <location>
        <begin position="203"/>
        <end position="213"/>
    </location>
</feature>
<feature type="compositionally biased region" description="Polar residues" evidence="2">
    <location>
        <begin position="470"/>
        <end position="481"/>
    </location>
</feature>
<feature type="compositionally biased region" description="Polar residues" evidence="2">
    <location>
        <begin position="423"/>
        <end position="437"/>
    </location>
</feature>
<evidence type="ECO:0000256" key="1">
    <source>
        <dbReference type="ARBA" id="ARBA00023242"/>
    </source>
</evidence>
<dbReference type="AlphaFoldDB" id="G2QMA9"/>
<proteinExistence type="predicted"/>
<dbReference type="EMBL" id="CP003007">
    <property type="protein sequence ID" value="AEO61089.1"/>
    <property type="molecule type" value="Genomic_DNA"/>
</dbReference>
<reference evidence="3 4" key="1">
    <citation type="journal article" date="2011" name="Nat. Biotechnol.">
        <title>Comparative genomic analysis of the thermophilic biomass-degrading fungi Myceliophthora thermophila and Thielavia terrestris.</title>
        <authorList>
            <person name="Berka R.M."/>
            <person name="Grigoriev I.V."/>
            <person name="Otillar R."/>
            <person name="Salamov A."/>
            <person name="Grimwood J."/>
            <person name="Reid I."/>
            <person name="Ishmael N."/>
            <person name="John T."/>
            <person name="Darmond C."/>
            <person name="Moisan M.-C."/>
            <person name="Henrissat B."/>
            <person name="Coutinho P.M."/>
            <person name="Lombard V."/>
            <person name="Natvig D.O."/>
            <person name="Lindquist E."/>
            <person name="Schmutz J."/>
            <person name="Lucas S."/>
            <person name="Harris P."/>
            <person name="Powlowski J."/>
            <person name="Bellemare A."/>
            <person name="Taylor D."/>
            <person name="Butler G."/>
            <person name="de Vries R.P."/>
            <person name="Allijn I.E."/>
            <person name="van den Brink J."/>
            <person name="Ushinsky S."/>
            <person name="Storms R."/>
            <person name="Powell A.J."/>
            <person name="Paulsen I.T."/>
            <person name="Elbourne L.D.H."/>
            <person name="Baker S.E."/>
            <person name="Magnuson J."/>
            <person name="LaBoissiere S."/>
            <person name="Clutterbuck A.J."/>
            <person name="Martinez D."/>
            <person name="Wogulis M."/>
            <person name="de Leon A.L."/>
            <person name="Rey M.W."/>
            <person name="Tsang A."/>
        </authorList>
    </citation>
    <scope>NUCLEOTIDE SEQUENCE [LARGE SCALE GENOMIC DNA]</scope>
    <source>
        <strain evidence="4">ATCC 42464 / BCRC 31852 / DSM 1799</strain>
    </source>
</reference>
<feature type="region of interest" description="Disordered" evidence="2">
    <location>
        <begin position="423"/>
        <end position="481"/>
    </location>
</feature>